<reference evidence="1" key="1">
    <citation type="submission" date="2025-08" db="UniProtKB">
        <authorList>
            <consortium name="Ensembl"/>
        </authorList>
    </citation>
    <scope>IDENTIFICATION</scope>
</reference>
<evidence type="ECO:0000313" key="2">
    <source>
        <dbReference type="Proteomes" id="UP000694422"/>
    </source>
</evidence>
<reference evidence="1" key="2">
    <citation type="submission" date="2025-09" db="UniProtKB">
        <authorList>
            <consortium name="Ensembl"/>
        </authorList>
    </citation>
    <scope>IDENTIFICATION</scope>
</reference>
<keyword evidence="2" id="KW-1185">Reference proteome</keyword>
<dbReference type="AlphaFoldDB" id="A0A8C9UNR4"/>
<dbReference type="Proteomes" id="UP000694422">
    <property type="component" value="Unplaced"/>
</dbReference>
<proteinExistence type="predicted"/>
<protein>
    <recommendedName>
        <fullName evidence="3">Reverse transcriptase domain-containing protein</fullName>
    </recommendedName>
</protein>
<organism evidence="1 2">
    <name type="scientific">Spermophilus dauricus</name>
    <name type="common">Daurian ground squirrel</name>
    <dbReference type="NCBI Taxonomy" id="99837"/>
    <lineage>
        <taxon>Eukaryota</taxon>
        <taxon>Metazoa</taxon>
        <taxon>Chordata</taxon>
        <taxon>Craniata</taxon>
        <taxon>Vertebrata</taxon>
        <taxon>Euteleostomi</taxon>
        <taxon>Mammalia</taxon>
        <taxon>Eutheria</taxon>
        <taxon>Euarchontoglires</taxon>
        <taxon>Glires</taxon>
        <taxon>Rodentia</taxon>
        <taxon>Sciuromorpha</taxon>
        <taxon>Sciuridae</taxon>
        <taxon>Xerinae</taxon>
        <taxon>Marmotini</taxon>
        <taxon>Spermophilus</taxon>
    </lineage>
</organism>
<sequence length="83" mass="9832">MRPRKQINSFSLRLVKGIYWDLILDSQNNKLKEFPLKTGTRQTCSLLPRLFNTVLETLARAIRQKKERDTNRKRRAQTISVCQ</sequence>
<evidence type="ECO:0008006" key="3">
    <source>
        <dbReference type="Google" id="ProtNLM"/>
    </source>
</evidence>
<accession>A0A8C9UNR4</accession>
<evidence type="ECO:0000313" key="1">
    <source>
        <dbReference type="Ensembl" id="ENSSDAP00000009758.1"/>
    </source>
</evidence>
<name>A0A8C9UNR4_SPEDA</name>
<dbReference type="Ensembl" id="ENSSDAT00000011078.1">
    <property type="protein sequence ID" value="ENSSDAP00000009758.1"/>
    <property type="gene ID" value="ENSSDAG00000008889.1"/>
</dbReference>